<keyword evidence="3" id="KW-0456">Lyase</keyword>
<dbReference type="EC" id="4.2.2.n1" evidence="3"/>
<dbReference type="Pfam" id="PF01464">
    <property type="entry name" value="SLT"/>
    <property type="match status" value="1"/>
</dbReference>
<dbReference type="GO" id="GO:0016829">
    <property type="term" value="F:lyase activity"/>
    <property type="evidence" value="ECO:0007669"/>
    <property type="project" value="UniProtKB-KW"/>
</dbReference>
<dbReference type="PANTHER" id="PTHR37423">
    <property type="entry name" value="SOLUBLE LYTIC MUREIN TRANSGLYCOSYLASE-RELATED"/>
    <property type="match status" value="1"/>
</dbReference>
<proteinExistence type="inferred from homology"/>
<feature type="domain" description="Transglycosylase SLT" evidence="2">
    <location>
        <begin position="415"/>
        <end position="512"/>
    </location>
</feature>
<sequence>MIIEELAYKVTVRAEEFLSGKKKVEEGAKDLGENVTDAMGDVEKSTKSVSAGVKKVGDQVRKTADDTKRPFGFISAGFFGAAKGAKEFGEEGREAFRGVQSGAAKFLGLALSIEGTRRLFTSSTNSLVDLGNASSFLDLDPKVLDGWKKGAESVGSSAEAITSALMKLKNAKNWSVSGMGAPDDFTQAILQLGNHTSVDIIGAKDPGEMFKKVEEALRKLPKEQASTYIQRLGYDTSLLPSILDGSLDKNQGKFQSASNVTDEMMKKAREVKSVMGELDQVIQNLGNDIVIAFGGDAIEAMKEFDSWVVNNKDNILGFFREGADWAKKMADAVGGTSNALNILLAIKNPYLAAGVYAGRKANEISETVTELDGTESFWESLKGRWKAGGWYNYEQQKKEKAKKAANQDTQSASAGEFHKEALMNAVMMVESRGNPNRVSPAGAIGPYQIMPATGRDLGLSLEDLKDPVKSRAGAMKYLNMLINRYNGDVQLALMAYNGGMGRIDNHRAGKGKPLKPETIEYPGKVLGYYEQLSQYASMSGMPTQSQNVDNSRSQATHINNVNVNTNPQSVDAIQKSIEDQLRRSSMTGAFISGNG</sequence>
<dbReference type="AlphaFoldDB" id="A0AAW7K2Y1"/>
<protein>
    <submittedName>
        <fullName evidence="3">Lytic transglycosylase domain-containing protein</fullName>
        <ecNumber evidence="3">4.2.2.n1</ecNumber>
    </submittedName>
</protein>
<evidence type="ECO:0000256" key="1">
    <source>
        <dbReference type="ARBA" id="ARBA00007734"/>
    </source>
</evidence>
<organism evidence="3 4">
    <name type="scientific">Yersinia nurmii</name>
    <dbReference type="NCBI Taxonomy" id="685706"/>
    <lineage>
        <taxon>Bacteria</taxon>
        <taxon>Pseudomonadati</taxon>
        <taxon>Pseudomonadota</taxon>
        <taxon>Gammaproteobacteria</taxon>
        <taxon>Enterobacterales</taxon>
        <taxon>Yersiniaceae</taxon>
        <taxon>Yersinia</taxon>
    </lineage>
</organism>
<gene>
    <name evidence="3" type="ORF">QVN42_13250</name>
</gene>
<dbReference type="CDD" id="cd00254">
    <property type="entry name" value="LT-like"/>
    <property type="match status" value="1"/>
</dbReference>
<dbReference type="EMBL" id="JAUEHU010000012">
    <property type="protein sequence ID" value="MDN0088331.1"/>
    <property type="molecule type" value="Genomic_DNA"/>
</dbReference>
<dbReference type="InterPro" id="IPR008258">
    <property type="entry name" value="Transglycosylase_SLT_dom_1"/>
</dbReference>
<dbReference type="InterPro" id="IPR023346">
    <property type="entry name" value="Lysozyme-like_dom_sf"/>
</dbReference>
<reference evidence="3" key="1">
    <citation type="submission" date="2023-06" db="EMBL/GenBank/DDBJ databases">
        <authorList>
            <person name="Polev D.E."/>
            <person name="Saitova A.T."/>
            <person name="Bogumilchik E.A."/>
            <person name="Kokorina G.I."/>
            <person name="Voskresenskaia E.A."/>
        </authorList>
    </citation>
    <scope>NUCLEOTIDE SEQUENCE</scope>
    <source>
        <strain evidence="3">2145 StPb PI</strain>
    </source>
</reference>
<evidence type="ECO:0000313" key="4">
    <source>
        <dbReference type="Proteomes" id="UP001167864"/>
    </source>
</evidence>
<comment type="caution">
    <text evidence="3">The sequence shown here is derived from an EMBL/GenBank/DDBJ whole genome shotgun (WGS) entry which is preliminary data.</text>
</comment>
<dbReference type="PANTHER" id="PTHR37423:SF2">
    <property type="entry name" value="MEMBRANE-BOUND LYTIC MUREIN TRANSGLYCOSYLASE C"/>
    <property type="match status" value="1"/>
</dbReference>
<dbReference type="RefSeq" id="WP_289818071.1">
    <property type="nucleotide sequence ID" value="NZ_JAUEHU010000012.1"/>
</dbReference>
<name>A0AAW7K2Y1_9GAMM</name>
<evidence type="ECO:0000259" key="2">
    <source>
        <dbReference type="Pfam" id="PF01464"/>
    </source>
</evidence>
<accession>A0AAW7K2Y1</accession>
<dbReference type="Proteomes" id="UP001167864">
    <property type="component" value="Unassembled WGS sequence"/>
</dbReference>
<evidence type="ECO:0000313" key="3">
    <source>
        <dbReference type="EMBL" id="MDN0088331.1"/>
    </source>
</evidence>
<dbReference type="SUPFAM" id="SSF53955">
    <property type="entry name" value="Lysozyme-like"/>
    <property type="match status" value="1"/>
</dbReference>
<dbReference type="Gene3D" id="1.10.530.10">
    <property type="match status" value="1"/>
</dbReference>
<comment type="similarity">
    <text evidence="1">Belongs to the transglycosylase Slt family.</text>
</comment>